<accession>A0A4C1UBT4</accession>
<gene>
    <name evidence="2" type="ORF">EVAR_86193_1</name>
</gene>
<organism evidence="2 3">
    <name type="scientific">Eumeta variegata</name>
    <name type="common">Bagworm moth</name>
    <name type="synonym">Eumeta japonica</name>
    <dbReference type="NCBI Taxonomy" id="151549"/>
    <lineage>
        <taxon>Eukaryota</taxon>
        <taxon>Metazoa</taxon>
        <taxon>Ecdysozoa</taxon>
        <taxon>Arthropoda</taxon>
        <taxon>Hexapoda</taxon>
        <taxon>Insecta</taxon>
        <taxon>Pterygota</taxon>
        <taxon>Neoptera</taxon>
        <taxon>Endopterygota</taxon>
        <taxon>Lepidoptera</taxon>
        <taxon>Glossata</taxon>
        <taxon>Ditrysia</taxon>
        <taxon>Tineoidea</taxon>
        <taxon>Psychidae</taxon>
        <taxon>Oiketicinae</taxon>
        <taxon>Eumeta</taxon>
    </lineage>
</organism>
<sequence length="275" mass="30420">MTSRSPRPFDARSARPVRYGSGVSAPAPVRARDARAFTGRNDVGAVEDVPSVVPVCLSMVLQIYIADLTFPRCYFQRLSCQFRRTVLQTQGSKLPKLNVHEPAPTSTALVPLATAPPAPGDATANDKTDKSFTFQWNFLEHLSCIMIQAHCVDTMAHEIPIAASAICREDGAADARQRLGGRHFYKLSRQMIFTVKHEIANDVDERTSRRYNKHFAKSINPFRVSDENKWRCWANTAGERAPSGAGRGRSPPPPRAPSRASRRCALEPAHTIPTL</sequence>
<comment type="caution">
    <text evidence="2">The sequence shown here is derived from an EMBL/GenBank/DDBJ whole genome shotgun (WGS) entry which is preliminary data.</text>
</comment>
<evidence type="ECO:0000313" key="3">
    <source>
        <dbReference type="Proteomes" id="UP000299102"/>
    </source>
</evidence>
<dbReference type="Proteomes" id="UP000299102">
    <property type="component" value="Unassembled WGS sequence"/>
</dbReference>
<feature type="region of interest" description="Disordered" evidence="1">
    <location>
        <begin position="238"/>
        <end position="275"/>
    </location>
</feature>
<reference evidence="2 3" key="1">
    <citation type="journal article" date="2019" name="Commun. Biol.">
        <title>The bagworm genome reveals a unique fibroin gene that provides high tensile strength.</title>
        <authorList>
            <person name="Kono N."/>
            <person name="Nakamura H."/>
            <person name="Ohtoshi R."/>
            <person name="Tomita M."/>
            <person name="Numata K."/>
            <person name="Arakawa K."/>
        </authorList>
    </citation>
    <scope>NUCLEOTIDE SEQUENCE [LARGE SCALE GENOMIC DNA]</scope>
</reference>
<evidence type="ECO:0000256" key="1">
    <source>
        <dbReference type="SAM" id="MobiDB-lite"/>
    </source>
</evidence>
<dbReference type="AlphaFoldDB" id="A0A4C1UBT4"/>
<proteinExistence type="predicted"/>
<feature type="region of interest" description="Disordered" evidence="1">
    <location>
        <begin position="1"/>
        <end position="25"/>
    </location>
</feature>
<protein>
    <submittedName>
        <fullName evidence="2">Uncharacterized protein</fullName>
    </submittedName>
</protein>
<name>A0A4C1UBT4_EUMVA</name>
<dbReference type="EMBL" id="BGZK01000154">
    <property type="protein sequence ID" value="GBP23818.1"/>
    <property type="molecule type" value="Genomic_DNA"/>
</dbReference>
<keyword evidence="3" id="KW-1185">Reference proteome</keyword>
<evidence type="ECO:0000313" key="2">
    <source>
        <dbReference type="EMBL" id="GBP23818.1"/>
    </source>
</evidence>